<reference evidence="2" key="1">
    <citation type="submission" date="2023-04" db="EMBL/GenBank/DDBJ databases">
        <authorList>
            <consortium name="ELIXIR-Norway"/>
        </authorList>
    </citation>
    <scope>NUCLEOTIDE SEQUENCE [LARGE SCALE GENOMIC DNA]</scope>
</reference>
<evidence type="ECO:0000313" key="3">
    <source>
        <dbReference type="Proteomes" id="UP001176941"/>
    </source>
</evidence>
<proteinExistence type="predicted"/>
<dbReference type="EMBL" id="OX459940">
    <property type="protein sequence ID" value="CAI9175103.1"/>
    <property type="molecule type" value="Genomic_DNA"/>
</dbReference>
<name>A0ABN8ZMF9_RANTA</name>
<feature type="region of interest" description="Disordered" evidence="1">
    <location>
        <begin position="54"/>
        <end position="92"/>
    </location>
</feature>
<organism evidence="2 3">
    <name type="scientific">Rangifer tarandus platyrhynchus</name>
    <name type="common">Svalbard reindeer</name>
    <dbReference type="NCBI Taxonomy" id="3082113"/>
    <lineage>
        <taxon>Eukaryota</taxon>
        <taxon>Metazoa</taxon>
        <taxon>Chordata</taxon>
        <taxon>Craniata</taxon>
        <taxon>Vertebrata</taxon>
        <taxon>Euteleostomi</taxon>
        <taxon>Mammalia</taxon>
        <taxon>Eutheria</taxon>
        <taxon>Laurasiatheria</taxon>
        <taxon>Artiodactyla</taxon>
        <taxon>Ruminantia</taxon>
        <taxon>Pecora</taxon>
        <taxon>Cervidae</taxon>
        <taxon>Odocoileinae</taxon>
        <taxon>Rangifer</taxon>
    </lineage>
</organism>
<protein>
    <submittedName>
        <fullName evidence="2">Uncharacterized protein</fullName>
    </submittedName>
</protein>
<feature type="compositionally biased region" description="Polar residues" evidence="1">
    <location>
        <begin position="78"/>
        <end position="92"/>
    </location>
</feature>
<sequence>MKTQSVGFRRARSALPGICERFRGRPSPAERVCAFSERRGRIKLCDISCTLSSSRGYGSVGGRSRSAPQSRSPADQPTRFSPKTSGSLTFQSAPNTLLATALEAS</sequence>
<keyword evidence="3" id="KW-1185">Reference proteome</keyword>
<evidence type="ECO:0000256" key="1">
    <source>
        <dbReference type="SAM" id="MobiDB-lite"/>
    </source>
</evidence>
<accession>A0ABN8ZMF9</accession>
<evidence type="ECO:0000313" key="2">
    <source>
        <dbReference type="EMBL" id="CAI9175103.1"/>
    </source>
</evidence>
<gene>
    <name evidence="2" type="ORF">MRATA1EN1_LOCUS24065</name>
</gene>
<feature type="compositionally biased region" description="Low complexity" evidence="1">
    <location>
        <begin position="54"/>
        <end position="74"/>
    </location>
</feature>
<dbReference type="Proteomes" id="UP001176941">
    <property type="component" value="Chromosome 4"/>
</dbReference>